<keyword evidence="4" id="KW-0507">mRNA processing</keyword>
<sequence length="159" mass="18027">MGKKKNKVKEVDAATKQAYNYAVISRHDTKLAQVFFTSAICNVYKFDIEVGEWDKLNCQGTLFIYSRVSRESNDVGDAKRFPYGLMVLNRLSLDNFILGLTPVSISAKTDEPEMEVKLEDPFLMIQAADGAMYGLWLFHEADRPVAETTIAWCLNQQMS</sequence>
<dbReference type="GO" id="GO:0003729">
    <property type="term" value="F:mRNA binding"/>
    <property type="evidence" value="ECO:0007669"/>
    <property type="project" value="TreeGrafter"/>
</dbReference>
<evidence type="ECO:0008006" key="7">
    <source>
        <dbReference type="Google" id="ProtNLM"/>
    </source>
</evidence>
<gene>
    <name evidence="5" type="ORF">TRICI_002382</name>
</gene>
<evidence type="ECO:0000256" key="1">
    <source>
        <dbReference type="ARBA" id="ARBA00004496"/>
    </source>
</evidence>
<dbReference type="GO" id="GO:0008047">
    <property type="term" value="F:enzyme activator activity"/>
    <property type="evidence" value="ECO:0007669"/>
    <property type="project" value="InterPro"/>
</dbReference>
<comment type="subcellular location">
    <subcellularLocation>
        <location evidence="1">Cytoplasm</location>
    </subcellularLocation>
</comment>
<dbReference type="Proteomes" id="UP000761534">
    <property type="component" value="Unassembled WGS sequence"/>
</dbReference>
<dbReference type="GO" id="GO:0031087">
    <property type="term" value="P:deadenylation-independent decapping of nuclear-transcribed mRNA"/>
    <property type="evidence" value="ECO:0007669"/>
    <property type="project" value="TreeGrafter"/>
</dbReference>
<dbReference type="OrthoDB" id="440673at2759"/>
<dbReference type="CDD" id="cd13182">
    <property type="entry name" value="EVH1-like_Dcp1"/>
    <property type="match status" value="1"/>
</dbReference>
<comment type="similarity">
    <text evidence="2">Belongs to the DCP1 family.</text>
</comment>
<evidence type="ECO:0000313" key="6">
    <source>
        <dbReference type="Proteomes" id="UP000761534"/>
    </source>
</evidence>
<dbReference type="Pfam" id="PF06058">
    <property type="entry name" value="DCP1"/>
    <property type="match status" value="1"/>
</dbReference>
<evidence type="ECO:0000256" key="4">
    <source>
        <dbReference type="ARBA" id="ARBA00022664"/>
    </source>
</evidence>
<protein>
    <recommendedName>
        <fullName evidence="7">PH domain-containing protein</fullName>
    </recommendedName>
</protein>
<accession>A0A642V6W8</accession>
<dbReference type="GO" id="GO:0006397">
    <property type="term" value="P:mRNA processing"/>
    <property type="evidence" value="ECO:0007669"/>
    <property type="project" value="UniProtKB-KW"/>
</dbReference>
<dbReference type="GO" id="GO:0000290">
    <property type="term" value="P:deadenylation-dependent decapping of nuclear-transcribed mRNA"/>
    <property type="evidence" value="ECO:0007669"/>
    <property type="project" value="InterPro"/>
</dbReference>
<dbReference type="VEuPathDB" id="FungiDB:TRICI_002382"/>
<keyword evidence="3" id="KW-0963">Cytoplasm</keyword>
<evidence type="ECO:0000313" key="5">
    <source>
        <dbReference type="EMBL" id="KAA8915461.1"/>
    </source>
</evidence>
<keyword evidence="6" id="KW-1185">Reference proteome</keyword>
<dbReference type="AlphaFoldDB" id="A0A642V6W8"/>
<dbReference type="PANTHER" id="PTHR16290:SF0">
    <property type="entry name" value="DECAPPING PROTEIN 1, ISOFORM A"/>
    <property type="match status" value="1"/>
</dbReference>
<name>A0A642V6W8_9ASCO</name>
<reference evidence="5" key="1">
    <citation type="journal article" date="2019" name="G3 (Bethesda)">
        <title>Genome Assemblies of Two Rare Opportunistic Yeast Pathogens: Diutina rugosa (syn. Candida rugosa) and Trichomonascus ciferrii (syn. Candida ciferrii).</title>
        <authorList>
            <person name="Mixao V."/>
            <person name="Saus E."/>
            <person name="Hansen A.P."/>
            <person name="Lass-Florl C."/>
            <person name="Gabaldon T."/>
        </authorList>
    </citation>
    <scope>NUCLEOTIDE SEQUENCE</scope>
    <source>
        <strain evidence="5">CBS 4856</strain>
    </source>
</reference>
<dbReference type="PANTHER" id="PTHR16290">
    <property type="entry name" value="TRANSCRIPTION FACTOR SMIF DECAPPING ENZYME DCP1"/>
    <property type="match status" value="1"/>
</dbReference>
<dbReference type="InterPro" id="IPR010334">
    <property type="entry name" value="Dcp1"/>
</dbReference>
<evidence type="ECO:0000256" key="3">
    <source>
        <dbReference type="ARBA" id="ARBA00022490"/>
    </source>
</evidence>
<dbReference type="Gene3D" id="2.30.29.30">
    <property type="entry name" value="Pleckstrin-homology domain (PH domain)/Phosphotyrosine-binding domain (PTB)"/>
    <property type="match status" value="1"/>
</dbReference>
<dbReference type="GO" id="GO:0000932">
    <property type="term" value="C:P-body"/>
    <property type="evidence" value="ECO:0007669"/>
    <property type="project" value="TreeGrafter"/>
</dbReference>
<organism evidence="5 6">
    <name type="scientific">Trichomonascus ciferrii</name>
    <dbReference type="NCBI Taxonomy" id="44093"/>
    <lineage>
        <taxon>Eukaryota</taxon>
        <taxon>Fungi</taxon>
        <taxon>Dikarya</taxon>
        <taxon>Ascomycota</taxon>
        <taxon>Saccharomycotina</taxon>
        <taxon>Dipodascomycetes</taxon>
        <taxon>Dipodascales</taxon>
        <taxon>Trichomonascaceae</taxon>
        <taxon>Trichomonascus</taxon>
        <taxon>Trichomonascus ciferrii complex</taxon>
    </lineage>
</organism>
<comment type="caution">
    <text evidence="5">The sequence shown here is derived from an EMBL/GenBank/DDBJ whole genome shotgun (WGS) entry which is preliminary data.</text>
</comment>
<proteinExistence type="inferred from homology"/>
<dbReference type="SUPFAM" id="SSF50729">
    <property type="entry name" value="PH domain-like"/>
    <property type="match status" value="1"/>
</dbReference>
<evidence type="ECO:0000256" key="2">
    <source>
        <dbReference type="ARBA" id="ARBA00008778"/>
    </source>
</evidence>
<dbReference type="InterPro" id="IPR011993">
    <property type="entry name" value="PH-like_dom_sf"/>
</dbReference>
<dbReference type="EMBL" id="SWFS01000163">
    <property type="protein sequence ID" value="KAA8915461.1"/>
    <property type="molecule type" value="Genomic_DNA"/>
</dbReference>